<name>A0ABS8NLD1_9BACT</name>
<keyword evidence="3" id="KW-1185">Reference proteome</keyword>
<dbReference type="EMBL" id="JAJKFW010000025">
    <property type="protein sequence ID" value="MCC9644316.1"/>
    <property type="molecule type" value="Genomic_DNA"/>
</dbReference>
<comment type="caution">
    <text evidence="2">The sequence shown here is derived from an EMBL/GenBank/DDBJ whole genome shotgun (WGS) entry which is preliminary data.</text>
</comment>
<feature type="compositionally biased region" description="Low complexity" evidence="1">
    <location>
        <begin position="120"/>
        <end position="138"/>
    </location>
</feature>
<organism evidence="2 3">
    <name type="scientific">Rhodopirellula halodulae</name>
    <dbReference type="NCBI Taxonomy" id="2894198"/>
    <lineage>
        <taxon>Bacteria</taxon>
        <taxon>Pseudomonadati</taxon>
        <taxon>Planctomycetota</taxon>
        <taxon>Planctomycetia</taxon>
        <taxon>Pirellulales</taxon>
        <taxon>Pirellulaceae</taxon>
        <taxon>Rhodopirellula</taxon>
    </lineage>
</organism>
<reference evidence="2" key="1">
    <citation type="submission" date="2021-11" db="EMBL/GenBank/DDBJ databases">
        <title>Genome sequence.</title>
        <authorList>
            <person name="Sun Q."/>
        </authorList>
    </citation>
    <scope>NUCLEOTIDE SEQUENCE</scope>
    <source>
        <strain evidence="2">JC740</strain>
    </source>
</reference>
<feature type="compositionally biased region" description="Low complexity" evidence="1">
    <location>
        <begin position="50"/>
        <end position="90"/>
    </location>
</feature>
<accession>A0ABS8NLD1</accession>
<sequence>MSQQPLFLQPKLPNSFFSKPPLPTEQHPLSQQEGSQAAISQPQAGSHAVSQAGAQPQSATSQPQAGSQAISQGASQQLLQPLPPNNLLNKPPLPIEHPLSQHEGSQAAISQPQAGSHAVSQAGAQPQSATSQPQAGSQLLHPLSNLPFSKPHPLSQPPQGASQPQSGSQAGAHPQSLSQPPQGASKPQVGSQTGASQQAVELPQPFMPSMRSSKSKPKLCVQTELATIIVSVKIVRFIGDYSPSRDCCGKLSAVIRHSRSCNLTVESVSLGTRSSDEVADDQVPRMRLQNTNRTRCEHPAR</sequence>
<evidence type="ECO:0000313" key="2">
    <source>
        <dbReference type="EMBL" id="MCC9644316.1"/>
    </source>
</evidence>
<dbReference type="Proteomes" id="UP001430306">
    <property type="component" value="Unassembled WGS sequence"/>
</dbReference>
<evidence type="ECO:0000313" key="3">
    <source>
        <dbReference type="Proteomes" id="UP001430306"/>
    </source>
</evidence>
<dbReference type="RefSeq" id="WP_230275514.1">
    <property type="nucleotide sequence ID" value="NZ_JAJKFW010000025.1"/>
</dbReference>
<protein>
    <submittedName>
        <fullName evidence="2">Uncharacterized protein</fullName>
    </submittedName>
</protein>
<feature type="region of interest" description="Disordered" evidence="1">
    <location>
        <begin position="1"/>
        <end position="198"/>
    </location>
</feature>
<feature type="compositionally biased region" description="Polar residues" evidence="1">
    <location>
        <begin position="188"/>
        <end position="198"/>
    </location>
</feature>
<feature type="compositionally biased region" description="Polar residues" evidence="1">
    <location>
        <begin position="27"/>
        <end position="44"/>
    </location>
</feature>
<feature type="compositionally biased region" description="Polar residues" evidence="1">
    <location>
        <begin position="102"/>
        <end position="114"/>
    </location>
</feature>
<proteinExistence type="predicted"/>
<gene>
    <name evidence="2" type="ORF">LOC71_18720</name>
</gene>
<feature type="compositionally biased region" description="Low complexity" evidence="1">
    <location>
        <begin position="157"/>
        <end position="172"/>
    </location>
</feature>
<evidence type="ECO:0000256" key="1">
    <source>
        <dbReference type="SAM" id="MobiDB-lite"/>
    </source>
</evidence>